<evidence type="ECO:0000256" key="1">
    <source>
        <dbReference type="SAM" id="MobiDB-lite"/>
    </source>
</evidence>
<name>A0ABQ9CQZ2_9PASS</name>
<evidence type="ECO:0000313" key="3">
    <source>
        <dbReference type="Proteomes" id="UP001145742"/>
    </source>
</evidence>
<sequence length="79" mass="8792">MLRADLHVPPPELVPQDGKAVSAESGPGQPLSMILIGLTSFPNIAKTSCHEKEINYVRYRSTIYQKTNVACARHLYIVR</sequence>
<gene>
    <name evidence="2" type="ORF">WISP_126499</name>
</gene>
<dbReference type="Proteomes" id="UP001145742">
    <property type="component" value="Unassembled WGS sequence"/>
</dbReference>
<protein>
    <submittedName>
        <fullName evidence="2">Uncharacterized protein</fullName>
    </submittedName>
</protein>
<evidence type="ECO:0000313" key="2">
    <source>
        <dbReference type="EMBL" id="KAJ7407495.1"/>
    </source>
</evidence>
<accession>A0ABQ9CQZ2</accession>
<dbReference type="EMBL" id="WHWB01034599">
    <property type="protein sequence ID" value="KAJ7407495.1"/>
    <property type="molecule type" value="Genomic_DNA"/>
</dbReference>
<feature type="region of interest" description="Disordered" evidence="1">
    <location>
        <begin position="1"/>
        <end position="26"/>
    </location>
</feature>
<comment type="caution">
    <text evidence="2">The sequence shown here is derived from an EMBL/GenBank/DDBJ whole genome shotgun (WGS) entry which is preliminary data.</text>
</comment>
<keyword evidence="3" id="KW-1185">Reference proteome</keyword>
<organism evidence="2 3">
    <name type="scientific">Willisornis vidua</name>
    <name type="common">Xingu scale-backed antbird</name>
    <dbReference type="NCBI Taxonomy" id="1566151"/>
    <lineage>
        <taxon>Eukaryota</taxon>
        <taxon>Metazoa</taxon>
        <taxon>Chordata</taxon>
        <taxon>Craniata</taxon>
        <taxon>Vertebrata</taxon>
        <taxon>Euteleostomi</taxon>
        <taxon>Archelosauria</taxon>
        <taxon>Archosauria</taxon>
        <taxon>Dinosauria</taxon>
        <taxon>Saurischia</taxon>
        <taxon>Theropoda</taxon>
        <taxon>Coelurosauria</taxon>
        <taxon>Aves</taxon>
        <taxon>Neognathae</taxon>
        <taxon>Neoaves</taxon>
        <taxon>Telluraves</taxon>
        <taxon>Australaves</taxon>
        <taxon>Passeriformes</taxon>
        <taxon>Thamnophilidae</taxon>
        <taxon>Willisornis</taxon>
    </lineage>
</organism>
<reference evidence="2" key="1">
    <citation type="submission" date="2019-10" db="EMBL/GenBank/DDBJ databases">
        <authorList>
            <person name="Soares A.E.R."/>
            <person name="Aleixo A."/>
            <person name="Schneider P."/>
            <person name="Miyaki C.Y."/>
            <person name="Schneider M.P."/>
            <person name="Mello C."/>
            <person name="Vasconcelos A.T.R."/>
        </authorList>
    </citation>
    <scope>NUCLEOTIDE SEQUENCE</scope>
    <source>
        <tissue evidence="2">Muscle</tissue>
    </source>
</reference>
<proteinExistence type="predicted"/>